<dbReference type="PANTHER" id="PTHR43649">
    <property type="entry name" value="ARABINOSE-BINDING PROTEIN-RELATED"/>
    <property type="match status" value="1"/>
</dbReference>
<accession>A0ABN2USA2</accession>
<dbReference type="RefSeq" id="WP_344376515.1">
    <property type="nucleotide sequence ID" value="NZ_BAAAPW010000005.1"/>
</dbReference>
<proteinExistence type="predicted"/>
<dbReference type="PROSITE" id="PS51257">
    <property type="entry name" value="PROKAR_LIPOPROTEIN"/>
    <property type="match status" value="1"/>
</dbReference>
<dbReference type="EMBL" id="BAAAPW010000005">
    <property type="protein sequence ID" value="GAA2042604.1"/>
    <property type="molecule type" value="Genomic_DNA"/>
</dbReference>
<feature type="chain" id="PRO_5045708371" evidence="1">
    <location>
        <begin position="27"/>
        <end position="440"/>
    </location>
</feature>
<dbReference type="PANTHER" id="PTHR43649:SF12">
    <property type="entry name" value="DIACETYLCHITOBIOSE BINDING PROTEIN DASA"/>
    <property type="match status" value="1"/>
</dbReference>
<name>A0ABN2USA2_9MICO</name>
<dbReference type="Proteomes" id="UP001501196">
    <property type="component" value="Unassembled WGS sequence"/>
</dbReference>
<dbReference type="SUPFAM" id="SSF53850">
    <property type="entry name" value="Periplasmic binding protein-like II"/>
    <property type="match status" value="1"/>
</dbReference>
<organism evidence="2 3">
    <name type="scientific">Agromyces tropicus</name>
    <dbReference type="NCBI Taxonomy" id="555371"/>
    <lineage>
        <taxon>Bacteria</taxon>
        <taxon>Bacillati</taxon>
        <taxon>Actinomycetota</taxon>
        <taxon>Actinomycetes</taxon>
        <taxon>Micrococcales</taxon>
        <taxon>Microbacteriaceae</taxon>
        <taxon>Agromyces</taxon>
    </lineage>
</organism>
<protein>
    <submittedName>
        <fullName evidence="2">Sugar ABC transporter substrate-binding protein</fullName>
    </submittedName>
</protein>
<keyword evidence="1" id="KW-0732">Signal</keyword>
<dbReference type="Gene3D" id="3.40.190.10">
    <property type="entry name" value="Periplasmic binding protein-like II"/>
    <property type="match status" value="2"/>
</dbReference>
<evidence type="ECO:0000256" key="1">
    <source>
        <dbReference type="SAM" id="SignalP"/>
    </source>
</evidence>
<feature type="signal peptide" evidence="1">
    <location>
        <begin position="1"/>
        <end position="26"/>
    </location>
</feature>
<gene>
    <name evidence="2" type="ORF">GCM10009819_31320</name>
</gene>
<evidence type="ECO:0000313" key="2">
    <source>
        <dbReference type="EMBL" id="GAA2042604.1"/>
    </source>
</evidence>
<keyword evidence="3" id="KW-1185">Reference proteome</keyword>
<reference evidence="2 3" key="1">
    <citation type="journal article" date="2019" name="Int. J. Syst. Evol. Microbiol.">
        <title>The Global Catalogue of Microorganisms (GCM) 10K type strain sequencing project: providing services to taxonomists for standard genome sequencing and annotation.</title>
        <authorList>
            <consortium name="The Broad Institute Genomics Platform"/>
            <consortium name="The Broad Institute Genome Sequencing Center for Infectious Disease"/>
            <person name="Wu L."/>
            <person name="Ma J."/>
        </authorList>
    </citation>
    <scope>NUCLEOTIDE SEQUENCE [LARGE SCALE GENOMIC DNA]</scope>
    <source>
        <strain evidence="2 3">JCM 15672</strain>
    </source>
</reference>
<dbReference type="Pfam" id="PF01547">
    <property type="entry name" value="SBP_bac_1"/>
    <property type="match status" value="1"/>
</dbReference>
<dbReference type="InterPro" id="IPR050490">
    <property type="entry name" value="Bact_solute-bd_prot1"/>
</dbReference>
<evidence type="ECO:0000313" key="3">
    <source>
        <dbReference type="Proteomes" id="UP001501196"/>
    </source>
</evidence>
<comment type="caution">
    <text evidence="2">The sequence shown here is derived from an EMBL/GenBank/DDBJ whole genome shotgun (WGS) entry which is preliminary data.</text>
</comment>
<dbReference type="InterPro" id="IPR006059">
    <property type="entry name" value="SBP"/>
</dbReference>
<sequence>MKKSQLTIAVGGLAAAALALSGCSGAAAGGALGSGDRLVVITSQAPWNPAYDAVVAAYEEATGVDVELRPFPNPEVKTQILNDAQNGSHAFDVYQVNEVDLAQLNDAGILMPFTDADPDFELDPEIFTYDDVTNWDADARAFGPGGEVTSVPLMGNLQIMMYRTDVFDDLGLEPATTWDGVVENAQAVVDSGEARYGYVQRYQGVPGAPGVTYDFAGILYGLGGSFFVEPGVDWTPAFDSPEAIRAAEVFHELAQLGPADPKAVGQAEAIAAMQGGDAAQLDVVAAAASSMNDEASSNVAGVVGFAPLPGGVSATGLWNLGLPADLPEDRRELALGFIEWVTSEEGMEVFAENGGIPTRADAYDAPGLSPEASTYLDVVAESAPTAVGPFRFTFGSDFLTATETVLPEIAAGDLGAEEGMKRLQEELTQVVADAGYPMGG</sequence>